<comment type="caution">
    <text evidence="2">The sequence shown here is derived from an EMBL/GenBank/DDBJ whole genome shotgun (WGS) entry which is preliminary data.</text>
</comment>
<gene>
    <name evidence="2" type="ORF">FHU35_17155</name>
</gene>
<proteinExistence type="predicted"/>
<keyword evidence="3" id="KW-1185">Reference proteome</keyword>
<feature type="compositionally biased region" description="Basic and acidic residues" evidence="1">
    <location>
        <begin position="128"/>
        <end position="137"/>
    </location>
</feature>
<feature type="compositionally biased region" description="Low complexity" evidence="1">
    <location>
        <begin position="109"/>
        <end position="127"/>
    </location>
</feature>
<feature type="region of interest" description="Disordered" evidence="1">
    <location>
        <begin position="240"/>
        <end position="265"/>
    </location>
</feature>
<sequence length="388" mass="40247">MPNALIGLLAVVLAVVLRWYLRRTRNPDSDGEQHSAQETSSLSKSHPESLTRPITPSVAPLRNSGPATPAATQPTAARSAYGTIEHVTPMPAPMTSPGADAPYDDAGQPAAEPLNPELAAAVDVARAAAEDEARPGDDPIGSPILTLDTTGEDSETAAAESSTPPPVGAHVGVEAEGTHAVTHHFESNYPGYVGWRWAVTVASVGAGEPVTVSEVVLLPGPSALTAPDWVPWRDRVQPGDLGAGDLLPTSPDDPRLAPGHLTGDDEEFSDVAKEVGLGRKRVLSFEGRTDAAERWHSGDFGPRADAAKLAPAACGTCGFFLKLSGSMGGAFGVCANEYAPADGRVVSVEFGCGAHSEVDVDVSSTVPVAEIVYDDATLEFEPRGTERG</sequence>
<accession>A0A561TZJ9</accession>
<dbReference type="EMBL" id="VIWX01000007">
    <property type="protein sequence ID" value="TWF92512.1"/>
    <property type="molecule type" value="Genomic_DNA"/>
</dbReference>
<feature type="compositionally biased region" description="Low complexity" evidence="1">
    <location>
        <begin position="66"/>
        <end position="77"/>
    </location>
</feature>
<dbReference type="Pfam" id="PF11228">
    <property type="entry name" value="DUF3027"/>
    <property type="match status" value="1"/>
</dbReference>
<dbReference type="AlphaFoldDB" id="A0A561TZJ9"/>
<reference evidence="2 3" key="1">
    <citation type="submission" date="2019-06" db="EMBL/GenBank/DDBJ databases">
        <title>Sequencing the genomes of 1000 actinobacteria strains.</title>
        <authorList>
            <person name="Klenk H.-P."/>
        </authorList>
    </citation>
    <scope>NUCLEOTIDE SEQUENCE [LARGE SCALE GENOMIC DNA]</scope>
    <source>
        <strain evidence="2 3">DSM 46699</strain>
    </source>
</reference>
<organism evidence="2 3">
    <name type="scientific">Saccharopolyspora dendranthemae</name>
    <dbReference type="NCBI Taxonomy" id="1181886"/>
    <lineage>
        <taxon>Bacteria</taxon>
        <taxon>Bacillati</taxon>
        <taxon>Actinomycetota</taxon>
        <taxon>Actinomycetes</taxon>
        <taxon>Pseudonocardiales</taxon>
        <taxon>Pseudonocardiaceae</taxon>
        <taxon>Saccharopolyspora</taxon>
    </lineage>
</organism>
<evidence type="ECO:0000313" key="3">
    <source>
        <dbReference type="Proteomes" id="UP000316184"/>
    </source>
</evidence>
<evidence type="ECO:0000313" key="2">
    <source>
        <dbReference type="EMBL" id="TWF92512.1"/>
    </source>
</evidence>
<feature type="compositionally biased region" description="Basic and acidic residues" evidence="1">
    <location>
        <begin position="25"/>
        <end position="35"/>
    </location>
</feature>
<feature type="region of interest" description="Disordered" evidence="1">
    <location>
        <begin position="25"/>
        <end position="171"/>
    </location>
</feature>
<dbReference type="Proteomes" id="UP000316184">
    <property type="component" value="Unassembled WGS sequence"/>
</dbReference>
<protein>
    <submittedName>
        <fullName evidence="2">DUF3027 family protein</fullName>
    </submittedName>
</protein>
<name>A0A561TZJ9_9PSEU</name>
<dbReference type="InterPro" id="IPR021391">
    <property type="entry name" value="DUF3027"/>
</dbReference>
<evidence type="ECO:0000256" key="1">
    <source>
        <dbReference type="SAM" id="MobiDB-lite"/>
    </source>
</evidence>